<proteinExistence type="predicted"/>
<dbReference type="EMBL" id="AVPK01000002">
    <property type="protein sequence ID" value="KGN38500.1"/>
    <property type="molecule type" value="Genomic_DNA"/>
</dbReference>
<evidence type="ECO:0008006" key="4">
    <source>
        <dbReference type="Google" id="ProtNLM"/>
    </source>
</evidence>
<feature type="region of interest" description="Disordered" evidence="1">
    <location>
        <begin position="57"/>
        <end position="77"/>
    </location>
</feature>
<feature type="region of interest" description="Disordered" evidence="1">
    <location>
        <begin position="1"/>
        <end position="43"/>
    </location>
</feature>
<sequence length="177" mass="19355">MRRTRTYGEDMTTKTAAKKTTTTKGTTAKNTTTDKDTKSGFNADERAAMKERAKELRAEAKGAKNREKGLADLESKIAEMPDDDRALAETIHRIVTENAPDLLPKTWYGMPAYADANGKTICFFKAASKFGARYAELGFNEDAMLDDGTMWPTAYAISALSPAQEKAIATLVTRAVS</sequence>
<evidence type="ECO:0000313" key="3">
    <source>
        <dbReference type="Proteomes" id="UP000030011"/>
    </source>
</evidence>
<comment type="caution">
    <text evidence="2">The sequence shown here is derived from an EMBL/GenBank/DDBJ whole genome shotgun (WGS) entry which is preliminary data.</text>
</comment>
<dbReference type="Proteomes" id="UP000030011">
    <property type="component" value="Unassembled WGS sequence"/>
</dbReference>
<dbReference type="AlphaFoldDB" id="A0A0A0JM94"/>
<keyword evidence="3" id="KW-1185">Reference proteome</keyword>
<organism evidence="2 3">
    <name type="scientific">Knoellia subterranea KCTC 19937</name>
    <dbReference type="NCBI Taxonomy" id="1385521"/>
    <lineage>
        <taxon>Bacteria</taxon>
        <taxon>Bacillati</taxon>
        <taxon>Actinomycetota</taxon>
        <taxon>Actinomycetes</taxon>
        <taxon>Micrococcales</taxon>
        <taxon>Intrasporangiaceae</taxon>
        <taxon>Knoellia</taxon>
    </lineage>
</organism>
<feature type="compositionally biased region" description="Basic and acidic residues" evidence="1">
    <location>
        <begin position="1"/>
        <end position="12"/>
    </location>
</feature>
<evidence type="ECO:0000256" key="1">
    <source>
        <dbReference type="SAM" id="MobiDB-lite"/>
    </source>
</evidence>
<feature type="compositionally biased region" description="Low complexity" evidence="1">
    <location>
        <begin position="13"/>
        <end position="31"/>
    </location>
</feature>
<name>A0A0A0JM94_9MICO</name>
<accession>A0A0A0JM94</accession>
<dbReference type="eggNOG" id="COG5646">
    <property type="taxonomic scope" value="Bacteria"/>
</dbReference>
<dbReference type="STRING" id="1385521.N803_07090"/>
<evidence type="ECO:0000313" key="2">
    <source>
        <dbReference type="EMBL" id="KGN38500.1"/>
    </source>
</evidence>
<feature type="compositionally biased region" description="Basic and acidic residues" evidence="1">
    <location>
        <begin position="32"/>
        <end position="43"/>
    </location>
</feature>
<gene>
    <name evidence="2" type="ORF">N803_07090</name>
</gene>
<dbReference type="Gene3D" id="3.90.1150.200">
    <property type="match status" value="1"/>
</dbReference>
<protein>
    <recommendedName>
        <fullName evidence="4">YdhG-like domain-containing protein</fullName>
    </recommendedName>
</protein>
<reference evidence="2 3" key="1">
    <citation type="submission" date="2013-08" db="EMBL/GenBank/DDBJ databases">
        <title>The genome sequence of Knoellia subterranea.</title>
        <authorList>
            <person name="Zhu W."/>
            <person name="Wang G."/>
        </authorList>
    </citation>
    <scope>NUCLEOTIDE SEQUENCE [LARGE SCALE GENOMIC DNA]</scope>
    <source>
        <strain evidence="2 3">KCTC 19937</strain>
    </source>
</reference>
<dbReference type="SUPFAM" id="SSF159888">
    <property type="entry name" value="YdhG-like"/>
    <property type="match status" value="1"/>
</dbReference>